<gene>
    <name evidence="1" type="ORF">HHI36_001511</name>
</gene>
<keyword evidence="2" id="KW-1185">Reference proteome</keyword>
<comment type="caution">
    <text evidence="1">The sequence shown here is derived from an EMBL/GenBank/DDBJ whole genome shotgun (WGS) entry which is preliminary data.</text>
</comment>
<reference evidence="1 2" key="1">
    <citation type="journal article" date="2021" name="BMC Biol.">
        <title>Horizontally acquired antibacterial genes associated with adaptive radiation of ladybird beetles.</title>
        <authorList>
            <person name="Li H.S."/>
            <person name="Tang X.F."/>
            <person name="Huang Y.H."/>
            <person name="Xu Z.Y."/>
            <person name="Chen M.L."/>
            <person name="Du X.Y."/>
            <person name="Qiu B.Y."/>
            <person name="Chen P.T."/>
            <person name="Zhang W."/>
            <person name="Slipinski A."/>
            <person name="Escalona H.E."/>
            <person name="Waterhouse R.M."/>
            <person name="Zwick A."/>
            <person name="Pang H."/>
        </authorList>
    </citation>
    <scope>NUCLEOTIDE SEQUENCE [LARGE SCALE GENOMIC DNA]</scope>
    <source>
        <strain evidence="1">SYSU2018</strain>
    </source>
</reference>
<proteinExistence type="predicted"/>
<dbReference type="Proteomes" id="UP001516400">
    <property type="component" value="Unassembled WGS sequence"/>
</dbReference>
<evidence type="ECO:0000313" key="1">
    <source>
        <dbReference type="EMBL" id="KAL3287025.1"/>
    </source>
</evidence>
<evidence type="ECO:0000313" key="2">
    <source>
        <dbReference type="Proteomes" id="UP001516400"/>
    </source>
</evidence>
<accession>A0ABD2P815</accession>
<sequence>MSASNLRLDPDTLNKEEVEFELSVRCMKHVGTFQELCKSLQDIVKLESEGKPFQFSYSRDSVQELEICKDKLKECWTCKPEEDKQEQLNRKSEALMNTLALSTRLDTLRLTSPCPPEVIMGQNLSTISNTSTAKPLGKVNPPTLNAITANTTIPNSPVAQAANILNNMYLGPTFQFEVLRH</sequence>
<protein>
    <submittedName>
        <fullName evidence="1">Uncharacterized protein</fullName>
    </submittedName>
</protein>
<name>A0ABD2P815_9CUCU</name>
<organism evidence="1 2">
    <name type="scientific">Cryptolaemus montrouzieri</name>
    <dbReference type="NCBI Taxonomy" id="559131"/>
    <lineage>
        <taxon>Eukaryota</taxon>
        <taxon>Metazoa</taxon>
        <taxon>Ecdysozoa</taxon>
        <taxon>Arthropoda</taxon>
        <taxon>Hexapoda</taxon>
        <taxon>Insecta</taxon>
        <taxon>Pterygota</taxon>
        <taxon>Neoptera</taxon>
        <taxon>Endopterygota</taxon>
        <taxon>Coleoptera</taxon>
        <taxon>Polyphaga</taxon>
        <taxon>Cucujiformia</taxon>
        <taxon>Coccinelloidea</taxon>
        <taxon>Coccinellidae</taxon>
        <taxon>Scymninae</taxon>
        <taxon>Scymnini</taxon>
        <taxon>Cryptolaemus</taxon>
    </lineage>
</organism>
<dbReference type="EMBL" id="JABFTP020000185">
    <property type="protein sequence ID" value="KAL3287025.1"/>
    <property type="molecule type" value="Genomic_DNA"/>
</dbReference>
<dbReference type="AlphaFoldDB" id="A0ABD2P815"/>